<dbReference type="OrthoDB" id="143162at2"/>
<sequence length="369" mass="40284">MCPHCFRRIGHSEVSFVCVTGRACEGDSALGAADPRARSATCGTCGRVTTRRVCGRCHDRLPEGYLEAPGKMVALAGPAHSGKSTYIAVIVHELLQRLGGELEAALVPCDDETVTEYRERYERSLYDDNAVVPKTVDTRDSRPLVYQLSRSRRGAFGTSRDTVLTLVFLDTAGERFTSQERIETELRYLAEADAVLVLVDPHDLAGTQKPAAAATAEAGGRLRTAEATAPSTDVLNRVLQHLKGVHGIQGNKKLKLPVAVAVTKLDLLWPQLGANSPLHRSRAPGAVYDAEDRATVHTEVQALLSGWQEQQVELRLRQSCSDYQLFAMSMLGAAPRGDNLGLGGVRPHRVEDPLMWLLHRFGMLDRGKV</sequence>
<name>A0A4U0SLX7_9ACTN</name>
<evidence type="ECO:0000313" key="3">
    <source>
        <dbReference type="Proteomes" id="UP000305778"/>
    </source>
</evidence>
<evidence type="ECO:0000259" key="1">
    <source>
        <dbReference type="Pfam" id="PF19993"/>
    </source>
</evidence>
<dbReference type="Gene3D" id="3.40.50.300">
    <property type="entry name" value="P-loop containing nucleotide triphosphate hydrolases"/>
    <property type="match status" value="1"/>
</dbReference>
<dbReference type="EMBL" id="SUMC01000016">
    <property type="protein sequence ID" value="TKA10263.1"/>
    <property type="molecule type" value="Genomic_DNA"/>
</dbReference>
<feature type="domain" description="Double-GTPase 2" evidence="1">
    <location>
        <begin position="71"/>
        <end position="270"/>
    </location>
</feature>
<accession>A0A4U0SLX7</accession>
<comment type="caution">
    <text evidence="2">The sequence shown here is derived from an EMBL/GenBank/DDBJ whole genome shotgun (WGS) entry which is preliminary data.</text>
</comment>
<protein>
    <recommendedName>
        <fullName evidence="1">Double-GTPase 2 domain-containing protein</fullName>
    </recommendedName>
</protein>
<keyword evidence="3" id="KW-1185">Reference proteome</keyword>
<dbReference type="Proteomes" id="UP000305778">
    <property type="component" value="Unassembled WGS sequence"/>
</dbReference>
<evidence type="ECO:0000313" key="2">
    <source>
        <dbReference type="EMBL" id="TKA10263.1"/>
    </source>
</evidence>
<gene>
    <name evidence="2" type="ORF">FCI23_18755</name>
</gene>
<dbReference type="Pfam" id="PF19993">
    <property type="entry name" value="DO-GTPase2"/>
    <property type="match status" value="1"/>
</dbReference>
<dbReference type="SUPFAM" id="SSF52540">
    <property type="entry name" value="P-loop containing nucleoside triphosphate hydrolases"/>
    <property type="match status" value="1"/>
</dbReference>
<proteinExistence type="predicted"/>
<dbReference type="InterPro" id="IPR027417">
    <property type="entry name" value="P-loop_NTPase"/>
</dbReference>
<reference evidence="2 3" key="1">
    <citation type="submission" date="2019-04" db="EMBL/GenBank/DDBJ databases">
        <title>Streptomyces oryziradicis sp. nov., a novel actinomycete isolated from rhizosphere soil of rice (Oryza sativa L.).</title>
        <authorList>
            <person name="Li C."/>
        </authorList>
    </citation>
    <scope>NUCLEOTIDE SEQUENCE [LARGE SCALE GENOMIC DNA]</scope>
    <source>
        <strain evidence="2 3">NEAU-C40</strain>
    </source>
</reference>
<organism evidence="2 3">
    <name type="scientific">Actinacidiphila oryziradicis</name>
    <dbReference type="NCBI Taxonomy" id="2571141"/>
    <lineage>
        <taxon>Bacteria</taxon>
        <taxon>Bacillati</taxon>
        <taxon>Actinomycetota</taxon>
        <taxon>Actinomycetes</taxon>
        <taxon>Kitasatosporales</taxon>
        <taxon>Streptomycetaceae</taxon>
        <taxon>Actinacidiphila</taxon>
    </lineage>
</organism>
<dbReference type="AlphaFoldDB" id="A0A4U0SLX7"/>
<dbReference type="InterPro" id="IPR045528">
    <property type="entry name" value="DO-GTPase2"/>
</dbReference>